<reference evidence="1 2" key="1">
    <citation type="submission" date="2017-07" db="EMBL/GenBank/DDBJ databases">
        <authorList>
            <person name="Douglas T.R."/>
            <person name="Bauer O.W."/>
            <person name="Childers K.M."/>
            <person name="Layton S.R."/>
            <person name="Nayek S."/>
            <person name="Hughes L.E."/>
            <person name="Garlena R.A."/>
            <person name="Russell D.A."/>
            <person name="Pope W.H."/>
            <person name="Jacobs-Sera D."/>
            <person name="Hendrix R.W."/>
            <person name="Hatfull G.F."/>
        </authorList>
    </citation>
    <scope>NUCLEOTIDE SEQUENCE [LARGE SCALE GENOMIC DNA]</scope>
</reference>
<evidence type="ECO:0000313" key="2">
    <source>
        <dbReference type="Proteomes" id="UP000224883"/>
    </source>
</evidence>
<protein>
    <submittedName>
        <fullName evidence="1">Uncharacterized protein</fullName>
    </submittedName>
</protein>
<organism evidence="1 2">
    <name type="scientific">Streptomyces phage Spectropatronm</name>
    <dbReference type="NCBI Taxonomy" id="2024285"/>
    <lineage>
        <taxon>Viruses</taxon>
        <taxon>Duplodnaviria</taxon>
        <taxon>Heunggongvirae</taxon>
        <taxon>Uroviricota</taxon>
        <taxon>Caudoviricetes</taxon>
        <taxon>Rimavirus</taxon>
        <taxon>Rimavirus rima</taxon>
    </lineage>
</organism>
<dbReference type="Proteomes" id="UP000224883">
    <property type="component" value="Segment"/>
</dbReference>
<evidence type="ECO:0000313" key="1">
    <source>
        <dbReference type="EMBL" id="ASU04056.1"/>
    </source>
</evidence>
<dbReference type="EMBL" id="MF467949">
    <property type="protein sequence ID" value="ASU04056.1"/>
    <property type="molecule type" value="Genomic_DNA"/>
</dbReference>
<sequence>MSGREQPTGSAEEFDPYSFAERWYREVWPVIDPIGCSRYISVLRTKGMLEGED</sequence>
<gene>
    <name evidence="1" type="ORF">SEA_SPECTROPATRONM_61</name>
</gene>
<name>A0A223LKE4_9CAUD</name>
<accession>A0A223LKE4</accession>
<proteinExistence type="predicted"/>